<evidence type="ECO:0000256" key="3">
    <source>
        <dbReference type="ARBA" id="ARBA00023163"/>
    </source>
</evidence>
<name>A0A4U5W6F7_STRGB</name>
<dbReference type="InterPro" id="IPR018060">
    <property type="entry name" value="HTH_AraC"/>
</dbReference>
<evidence type="ECO:0000256" key="2">
    <source>
        <dbReference type="ARBA" id="ARBA00023125"/>
    </source>
</evidence>
<comment type="caution">
    <text evidence="5">The sequence shown here is derived from an EMBL/GenBank/DDBJ whole genome shotgun (WGS) entry which is preliminary data.</text>
</comment>
<dbReference type="InterPro" id="IPR035418">
    <property type="entry name" value="AraC-bd_2"/>
</dbReference>
<dbReference type="PANTHER" id="PTHR46796:SF6">
    <property type="entry name" value="ARAC SUBFAMILY"/>
    <property type="match status" value="1"/>
</dbReference>
<dbReference type="PROSITE" id="PS01124">
    <property type="entry name" value="HTH_ARAC_FAMILY_2"/>
    <property type="match status" value="1"/>
</dbReference>
<proteinExistence type="predicted"/>
<dbReference type="Proteomes" id="UP000308632">
    <property type="component" value="Unassembled WGS sequence"/>
</dbReference>
<dbReference type="EMBL" id="SZPR01000036">
    <property type="protein sequence ID" value="TKS97103.1"/>
    <property type="molecule type" value="Genomic_DNA"/>
</dbReference>
<dbReference type="AlphaFoldDB" id="A0A4U5W6F7"/>
<dbReference type="Gene3D" id="1.10.10.60">
    <property type="entry name" value="Homeodomain-like"/>
    <property type="match status" value="1"/>
</dbReference>
<gene>
    <name evidence="5" type="ORF">E4U92_33730</name>
</gene>
<dbReference type="GO" id="GO:0043565">
    <property type="term" value="F:sequence-specific DNA binding"/>
    <property type="evidence" value="ECO:0007669"/>
    <property type="project" value="InterPro"/>
</dbReference>
<accession>A0A4U5W6F7</accession>
<keyword evidence="3" id="KW-0804">Transcription</keyword>
<protein>
    <submittedName>
        <fullName evidence="5">Helix-turn-helix domain-containing protein</fullName>
    </submittedName>
</protein>
<keyword evidence="1" id="KW-0805">Transcription regulation</keyword>
<evidence type="ECO:0000313" key="6">
    <source>
        <dbReference type="Proteomes" id="UP000308632"/>
    </source>
</evidence>
<dbReference type="GO" id="GO:0003700">
    <property type="term" value="F:DNA-binding transcription factor activity"/>
    <property type="evidence" value="ECO:0007669"/>
    <property type="project" value="InterPro"/>
</dbReference>
<organism evidence="5 6">
    <name type="scientific">Streptomyces galbus</name>
    <dbReference type="NCBI Taxonomy" id="33898"/>
    <lineage>
        <taxon>Bacteria</taxon>
        <taxon>Bacillati</taxon>
        <taxon>Actinomycetota</taxon>
        <taxon>Actinomycetes</taxon>
        <taxon>Kitasatosporales</taxon>
        <taxon>Streptomycetaceae</taxon>
        <taxon>Streptomyces</taxon>
    </lineage>
</organism>
<dbReference type="PANTHER" id="PTHR46796">
    <property type="entry name" value="HTH-TYPE TRANSCRIPTIONAL ACTIVATOR RHAS-RELATED"/>
    <property type="match status" value="1"/>
</dbReference>
<evidence type="ECO:0000313" key="5">
    <source>
        <dbReference type="EMBL" id="TKS97103.1"/>
    </source>
</evidence>
<dbReference type="Pfam" id="PF12833">
    <property type="entry name" value="HTH_18"/>
    <property type="match status" value="1"/>
</dbReference>
<evidence type="ECO:0000259" key="4">
    <source>
        <dbReference type="PROSITE" id="PS01124"/>
    </source>
</evidence>
<dbReference type="SMART" id="SM00342">
    <property type="entry name" value="HTH_ARAC"/>
    <property type="match status" value="1"/>
</dbReference>
<evidence type="ECO:0000256" key="1">
    <source>
        <dbReference type="ARBA" id="ARBA00023015"/>
    </source>
</evidence>
<sequence>MRNGGWGRIGMSDRRGIRLRGTESFEAVASGLFAPLRVTEPDPRGFEAVVDHTVVGPVVVARVRATAGVVTRDSRSITSTDVEWMHFNLHHRGPVMAAQADRTTRVRAGELFVCDNTRPYRLVGADRIDMTVVCVPRASLGGYASPISRRTARPVPTAGCIGALLGHALSATDEDLPRRGAAGTHLADALTALLLAAFADTSPEQVPVGSDLVDRIRAYVLAHLGDPRLSAEQVARRHHISVRHLHALFKGCDLTFAAWVRHERLLRIRRDLLDPASAHVSTAAIAARWGVLDPKHLGRALKREFGENVAELRRG</sequence>
<feature type="domain" description="HTH araC/xylS-type" evidence="4">
    <location>
        <begin position="214"/>
        <end position="315"/>
    </location>
</feature>
<dbReference type="Pfam" id="PF14525">
    <property type="entry name" value="AraC_binding_2"/>
    <property type="match status" value="1"/>
</dbReference>
<keyword evidence="2" id="KW-0238">DNA-binding</keyword>
<reference evidence="5 6" key="1">
    <citation type="submission" date="2019-04" db="EMBL/GenBank/DDBJ databases">
        <title>Streptomyces lasaliensis sp.nov., an Actinomycete isolated from soil which produces the polyether antibiotic lasalocid.</title>
        <authorList>
            <person name="Erwin G."/>
            <person name="Haber C."/>
        </authorList>
    </citation>
    <scope>NUCLEOTIDE SEQUENCE [LARGE SCALE GENOMIC DNA]</scope>
    <source>
        <strain evidence="5 6">DSM 40089</strain>
    </source>
</reference>
<dbReference type="InterPro" id="IPR050204">
    <property type="entry name" value="AraC_XylS_family_regulators"/>
</dbReference>